<dbReference type="GO" id="GO:0005737">
    <property type="term" value="C:cytoplasm"/>
    <property type="evidence" value="ECO:0007669"/>
    <property type="project" value="TreeGrafter"/>
</dbReference>
<feature type="compositionally biased region" description="Polar residues" evidence="3">
    <location>
        <begin position="446"/>
        <end position="457"/>
    </location>
</feature>
<dbReference type="SUPFAM" id="SSF46934">
    <property type="entry name" value="UBA-like"/>
    <property type="match status" value="1"/>
</dbReference>
<sequence length="574" mass="63506">MARKIGVRSIYDTHNNVALADGEQHGPEDLKEKLSKVREVVPSMSKDQICMALRTYDYDVNATITAISENGPEEALREWNCAGNKVKMANKNRKRKKKTKKEPAAGSGENVEASAGGDGKDVALGKLDEDKEQLEVHPASASPEETPVSSYKQNGSEPEKHPVVSYGWGDDPLPEEPSQEDDDKPEEFAEFETKSSSRPMHSHSSGRSKSSPDVKCTDSNEASSLPSSTSNSTLPKKTCLEKSLKDLSRQTVALQRVQVLLEEQLTKAEKAIKAAFLEVQKALNDRQAQLEEEMEKVRNDARSMLQQRQKLAAELKARSETAPTLSEQSLTELRDDIKHFVVERKYDEELGKTARFVCTKEKIEKEIKDFGQVVHVRDPYTSRRLSMSSVASSSYHDSGYHQSVTSSPVYRSQYYSHDTMKEDEYRGRKFEGGGGYSRPSDGRSKVYTNSHRSTYPGQSPGGPRSGNYSRGGRGRRPDDSRYGGPDRGGGRGGYGGGGRPHRYNQSGTGRGRYTAEVGRHTAEVGRHTAEVGRHTAEVGRHTTELGRHTTELGRHSWDEDSTGKPSPDGLNGQL</sequence>
<organism evidence="5">
    <name type="scientific">Rhipicephalus pulchellus</name>
    <name type="common">Yellow backed tick</name>
    <name type="synonym">Dermacentor pulchellus</name>
    <dbReference type="NCBI Taxonomy" id="72859"/>
    <lineage>
        <taxon>Eukaryota</taxon>
        <taxon>Metazoa</taxon>
        <taxon>Ecdysozoa</taxon>
        <taxon>Arthropoda</taxon>
        <taxon>Chelicerata</taxon>
        <taxon>Arachnida</taxon>
        <taxon>Acari</taxon>
        <taxon>Parasitiformes</taxon>
        <taxon>Ixodida</taxon>
        <taxon>Ixodoidea</taxon>
        <taxon>Ixodidae</taxon>
        <taxon>Rhipicephalinae</taxon>
        <taxon>Rhipicephalus</taxon>
        <taxon>Rhipicephalus</taxon>
    </lineage>
</organism>
<dbReference type="InterPro" id="IPR009060">
    <property type="entry name" value="UBA-like_sf"/>
</dbReference>
<name>L7LXA0_RHIPC</name>
<proteinExistence type="evidence at transcript level"/>
<dbReference type="InterPro" id="IPR009816">
    <property type="entry name" value="SPATS2-like"/>
</dbReference>
<dbReference type="PANTHER" id="PTHR15623:SF11">
    <property type="entry name" value="SPERMATOGENESIS-ASSOCIATED SERINE-RICH PROTEIN 2"/>
    <property type="match status" value="1"/>
</dbReference>
<dbReference type="PROSITE" id="PS51140">
    <property type="entry name" value="CUE"/>
    <property type="match status" value="1"/>
</dbReference>
<feature type="coiled-coil region" evidence="2">
    <location>
        <begin position="265"/>
        <end position="314"/>
    </location>
</feature>
<accession>L7LXA0</accession>
<feature type="compositionally biased region" description="Gly residues" evidence="3">
    <location>
        <begin position="485"/>
        <end position="498"/>
    </location>
</feature>
<dbReference type="EMBL" id="GACK01008599">
    <property type="protein sequence ID" value="JAA56435.1"/>
    <property type="molecule type" value="mRNA"/>
</dbReference>
<evidence type="ECO:0000256" key="3">
    <source>
        <dbReference type="SAM" id="MobiDB-lite"/>
    </source>
</evidence>
<dbReference type="Pfam" id="PF02845">
    <property type="entry name" value="CUE"/>
    <property type="match status" value="1"/>
</dbReference>
<dbReference type="InterPro" id="IPR003892">
    <property type="entry name" value="CUE"/>
</dbReference>
<feature type="region of interest" description="Disordered" evidence="3">
    <location>
        <begin position="425"/>
        <end position="574"/>
    </location>
</feature>
<feature type="region of interest" description="Disordered" evidence="3">
    <location>
        <begin position="87"/>
        <end position="236"/>
    </location>
</feature>
<evidence type="ECO:0000256" key="2">
    <source>
        <dbReference type="SAM" id="Coils"/>
    </source>
</evidence>
<feature type="compositionally biased region" description="Basic and acidic residues" evidence="3">
    <location>
        <begin position="517"/>
        <end position="562"/>
    </location>
</feature>
<dbReference type="PANTHER" id="PTHR15623">
    <property type="entry name" value="SPERMATOGENESIS-ASSOCIATED SERINE-RICH PROTEIN 2-RELATED"/>
    <property type="match status" value="1"/>
</dbReference>
<dbReference type="Pfam" id="PF07139">
    <property type="entry name" value="SPATS2-like"/>
    <property type="match status" value="1"/>
</dbReference>
<feature type="compositionally biased region" description="Basic and acidic residues" evidence="3">
    <location>
        <begin position="118"/>
        <end position="135"/>
    </location>
</feature>
<comment type="similarity">
    <text evidence="1">Belongs to the SPATS2 family.</text>
</comment>
<reference evidence="5" key="1">
    <citation type="submission" date="2012-11" db="EMBL/GenBank/DDBJ databases">
        <authorList>
            <person name="Lucero-Rivera Y.E."/>
            <person name="Tovar-Ramirez D."/>
        </authorList>
    </citation>
    <scope>NUCLEOTIDE SEQUENCE</scope>
    <source>
        <tissue evidence="5">Salivary gland</tissue>
    </source>
</reference>
<protein>
    <recommendedName>
        <fullName evidence="4">CUE domain-containing protein</fullName>
    </recommendedName>
</protein>
<keyword evidence="2" id="KW-0175">Coiled coil</keyword>
<evidence type="ECO:0000259" key="4">
    <source>
        <dbReference type="PROSITE" id="PS51140"/>
    </source>
</evidence>
<reference evidence="5" key="2">
    <citation type="journal article" date="2015" name="J. Proteomics">
        <title>Sexual differences in the sialomes of the zebra tick, Rhipicephalus pulchellus.</title>
        <authorList>
            <person name="Tan A.W."/>
            <person name="Francischetti I.M."/>
            <person name="Slovak M."/>
            <person name="Kini R.M."/>
            <person name="Ribeiro J.M."/>
        </authorList>
    </citation>
    <scope>NUCLEOTIDE SEQUENCE</scope>
    <source>
        <tissue evidence="5">Salivary gland</tissue>
    </source>
</reference>
<feature type="compositionally biased region" description="Acidic residues" evidence="3">
    <location>
        <begin position="172"/>
        <end position="190"/>
    </location>
</feature>
<feature type="compositionally biased region" description="Low complexity" evidence="3">
    <location>
        <begin position="219"/>
        <end position="235"/>
    </location>
</feature>
<feature type="compositionally biased region" description="Basic residues" evidence="3">
    <location>
        <begin position="88"/>
        <end position="100"/>
    </location>
</feature>
<evidence type="ECO:0000313" key="5">
    <source>
        <dbReference type="EMBL" id="JAA56435.1"/>
    </source>
</evidence>
<feature type="compositionally biased region" description="Polar residues" evidence="3">
    <location>
        <begin position="147"/>
        <end position="156"/>
    </location>
</feature>
<evidence type="ECO:0000256" key="1">
    <source>
        <dbReference type="ARBA" id="ARBA00007105"/>
    </source>
</evidence>
<dbReference type="GO" id="GO:0043130">
    <property type="term" value="F:ubiquitin binding"/>
    <property type="evidence" value="ECO:0007669"/>
    <property type="project" value="InterPro"/>
</dbReference>
<feature type="domain" description="CUE" evidence="4">
    <location>
        <begin position="29"/>
        <end position="72"/>
    </location>
</feature>
<dbReference type="AlphaFoldDB" id="L7LXA0"/>